<dbReference type="AlphaFoldDB" id="A0A8T0FU67"/>
<evidence type="ECO:0000313" key="1">
    <source>
        <dbReference type="EMBL" id="KAF8794641.1"/>
    </source>
</evidence>
<dbReference type="Proteomes" id="UP000807504">
    <property type="component" value="Unassembled WGS sequence"/>
</dbReference>
<evidence type="ECO:0000313" key="2">
    <source>
        <dbReference type="Proteomes" id="UP000807504"/>
    </source>
</evidence>
<organism evidence="1 2">
    <name type="scientific">Argiope bruennichi</name>
    <name type="common">Wasp spider</name>
    <name type="synonym">Aranea bruennichi</name>
    <dbReference type="NCBI Taxonomy" id="94029"/>
    <lineage>
        <taxon>Eukaryota</taxon>
        <taxon>Metazoa</taxon>
        <taxon>Ecdysozoa</taxon>
        <taxon>Arthropoda</taxon>
        <taxon>Chelicerata</taxon>
        <taxon>Arachnida</taxon>
        <taxon>Araneae</taxon>
        <taxon>Araneomorphae</taxon>
        <taxon>Entelegynae</taxon>
        <taxon>Araneoidea</taxon>
        <taxon>Araneidae</taxon>
        <taxon>Argiope</taxon>
    </lineage>
</organism>
<protein>
    <submittedName>
        <fullName evidence="1">Uncharacterized protein</fullName>
    </submittedName>
</protein>
<keyword evidence="2" id="KW-1185">Reference proteome</keyword>
<comment type="caution">
    <text evidence="1">The sequence shown here is derived from an EMBL/GenBank/DDBJ whole genome shotgun (WGS) entry which is preliminary data.</text>
</comment>
<sequence>MTSRKLPPRASLPNDKDLAKTTPSGVSVLAGYSHICMRKQQQSNYIVKLNLSAPFLLIIERGLSIPGPNNNADEATQSNRNCPANISSMSLQIERVTKSTEKYSGYLIVLQTTS</sequence>
<gene>
    <name evidence="1" type="ORF">HNY73_002604</name>
</gene>
<reference evidence="1" key="1">
    <citation type="journal article" date="2020" name="bioRxiv">
        <title>Chromosome-level reference genome of the European wasp spider Argiope bruennichi: a resource for studies on range expansion and evolutionary adaptation.</title>
        <authorList>
            <person name="Sheffer M.M."/>
            <person name="Hoppe A."/>
            <person name="Krehenwinkel H."/>
            <person name="Uhl G."/>
            <person name="Kuss A.W."/>
            <person name="Jensen L."/>
            <person name="Jensen C."/>
            <person name="Gillespie R.G."/>
            <person name="Hoff K.J."/>
            <person name="Prost S."/>
        </authorList>
    </citation>
    <scope>NUCLEOTIDE SEQUENCE</scope>
</reference>
<accession>A0A8T0FU67</accession>
<proteinExistence type="predicted"/>
<reference evidence="1" key="2">
    <citation type="submission" date="2020-06" db="EMBL/GenBank/DDBJ databases">
        <authorList>
            <person name="Sheffer M."/>
        </authorList>
    </citation>
    <scope>NUCLEOTIDE SEQUENCE</scope>
</reference>
<name>A0A8T0FU67_ARGBR</name>
<dbReference type="EMBL" id="JABXBU010000002">
    <property type="protein sequence ID" value="KAF8794641.1"/>
    <property type="molecule type" value="Genomic_DNA"/>
</dbReference>